<proteinExistence type="predicted"/>
<dbReference type="NCBIfam" id="TIGR03558">
    <property type="entry name" value="oxido_grp_1"/>
    <property type="match status" value="1"/>
</dbReference>
<dbReference type="InterPro" id="IPR011251">
    <property type="entry name" value="Luciferase-like_dom"/>
</dbReference>
<dbReference type="KEGG" id="ska:CP970_08650"/>
<dbReference type="EC" id="1.-.-.-" evidence="4"/>
<dbReference type="EMBL" id="CP023699">
    <property type="protein sequence ID" value="QEU90943.1"/>
    <property type="molecule type" value="Genomic_DNA"/>
</dbReference>
<evidence type="ECO:0000313" key="5">
    <source>
        <dbReference type="Proteomes" id="UP000325529"/>
    </source>
</evidence>
<comment type="similarity">
    <text evidence="1">To bacterial alkanal monooxygenase alpha and beta chains.</text>
</comment>
<dbReference type="OrthoDB" id="9780518at2"/>
<accession>A0A5J6G7I6</accession>
<dbReference type="Proteomes" id="UP000325529">
    <property type="component" value="Chromosome"/>
</dbReference>
<feature type="domain" description="Luciferase-like" evidence="3">
    <location>
        <begin position="1"/>
        <end position="290"/>
    </location>
</feature>
<evidence type="ECO:0000259" key="3">
    <source>
        <dbReference type="Pfam" id="PF00296"/>
    </source>
</evidence>
<dbReference type="CDD" id="cd00347">
    <property type="entry name" value="Flavin_utilizing_monoxygenases"/>
    <property type="match status" value="2"/>
</dbReference>
<dbReference type="Gene3D" id="3.20.20.30">
    <property type="entry name" value="Luciferase-like domain"/>
    <property type="match status" value="1"/>
</dbReference>
<gene>
    <name evidence="4" type="ORF">CP970_08650</name>
</gene>
<organism evidence="4 5">
    <name type="scientific">Streptomyces kanamyceticus</name>
    <dbReference type="NCBI Taxonomy" id="1967"/>
    <lineage>
        <taxon>Bacteria</taxon>
        <taxon>Bacillati</taxon>
        <taxon>Actinomycetota</taxon>
        <taxon>Actinomycetes</taxon>
        <taxon>Kitasatosporales</taxon>
        <taxon>Streptomycetaceae</taxon>
        <taxon>Streptomyces</taxon>
    </lineage>
</organism>
<evidence type="ECO:0000256" key="1">
    <source>
        <dbReference type="ARBA" id="ARBA00007789"/>
    </source>
</evidence>
<dbReference type="Pfam" id="PF00296">
    <property type="entry name" value="Bac_luciferase"/>
    <property type="match status" value="1"/>
</dbReference>
<dbReference type="GO" id="GO:0016705">
    <property type="term" value="F:oxidoreductase activity, acting on paired donors, with incorporation or reduction of molecular oxygen"/>
    <property type="evidence" value="ECO:0007669"/>
    <property type="project" value="InterPro"/>
</dbReference>
<keyword evidence="5" id="KW-1185">Reference proteome</keyword>
<dbReference type="AlphaFoldDB" id="A0A5J6G7I6"/>
<dbReference type="PANTHER" id="PTHR30137">
    <property type="entry name" value="LUCIFERASE-LIKE MONOOXYGENASE"/>
    <property type="match status" value="1"/>
</dbReference>
<name>A0A5J6G7I6_STRKN</name>
<dbReference type="InterPro" id="IPR036661">
    <property type="entry name" value="Luciferase-like_sf"/>
</dbReference>
<reference evidence="4 5" key="1">
    <citation type="submission" date="2017-09" db="EMBL/GenBank/DDBJ databases">
        <authorList>
            <person name="Lee N."/>
            <person name="Cho B.-K."/>
        </authorList>
    </citation>
    <scope>NUCLEOTIDE SEQUENCE [LARGE SCALE GENOMIC DNA]</scope>
    <source>
        <strain evidence="4 5">ATCC 12853</strain>
    </source>
</reference>
<keyword evidence="4" id="KW-0560">Oxidoreductase</keyword>
<sequence>MKLSVLDTAPVFAGTTGTAALRTSVELAQHAEALGYTRYWIAEHHDNPAAAATTPEVVTAAIASATTTIRVGSGGVMLPNHSTLRVAEAFTTLTALYGSRIDLGVGRALAGSPTLSTTLRGTLPAASPTAFATQIEELQRYLSHSTPTAMPHHTSVPVWILGGSVPVALTAARLGLPFAFAGHLGTTRAQDTLTAYRQSYRPSPAHPHPYAMASAGVYLAKTHKRAAQLARTYAEHLLGESRGNRTPIDPIDPKRTAQTSNHQHSMADTRAKEWICGDRSTAEAALHQYANDLALDELITLTVMEDFADRALSYEILMQAAK</sequence>
<dbReference type="GO" id="GO:0005829">
    <property type="term" value="C:cytosol"/>
    <property type="evidence" value="ECO:0007669"/>
    <property type="project" value="TreeGrafter"/>
</dbReference>
<dbReference type="InterPro" id="IPR019949">
    <property type="entry name" value="CmoO-like"/>
</dbReference>
<dbReference type="PANTHER" id="PTHR30137:SF6">
    <property type="entry name" value="LUCIFERASE-LIKE MONOOXYGENASE"/>
    <property type="match status" value="1"/>
</dbReference>
<feature type="region of interest" description="Disordered" evidence="2">
    <location>
        <begin position="238"/>
        <end position="267"/>
    </location>
</feature>
<evidence type="ECO:0000313" key="4">
    <source>
        <dbReference type="EMBL" id="QEU90943.1"/>
    </source>
</evidence>
<dbReference type="SUPFAM" id="SSF51679">
    <property type="entry name" value="Bacterial luciferase-like"/>
    <property type="match status" value="1"/>
</dbReference>
<dbReference type="RefSeq" id="WP_055545323.1">
    <property type="nucleotide sequence ID" value="NZ_CP023699.1"/>
</dbReference>
<evidence type="ECO:0000256" key="2">
    <source>
        <dbReference type="SAM" id="MobiDB-lite"/>
    </source>
</evidence>
<dbReference type="InterPro" id="IPR050766">
    <property type="entry name" value="Bact_Lucif_Oxidored"/>
</dbReference>
<protein>
    <submittedName>
        <fullName evidence="4">MsnO8 family LLM class oxidoreductase</fullName>
        <ecNumber evidence="4">1.-.-.-</ecNumber>
    </submittedName>
</protein>